<feature type="transmembrane region" description="Helical" evidence="6">
    <location>
        <begin position="43"/>
        <end position="62"/>
    </location>
</feature>
<feature type="region of interest" description="Disordered" evidence="5">
    <location>
        <begin position="246"/>
        <end position="273"/>
    </location>
</feature>
<keyword evidence="2 4" id="KW-0812">Transmembrane</keyword>
<evidence type="ECO:0000313" key="8">
    <source>
        <dbReference type="EMBL" id="GMF18576.1"/>
    </source>
</evidence>
<evidence type="ECO:0000313" key="9">
    <source>
        <dbReference type="Proteomes" id="UP001165083"/>
    </source>
</evidence>
<dbReference type="PANTHER" id="PTHR31723">
    <property type="entry name" value="PATHOGENESIS-RELATED FAMILY PROTEIN"/>
    <property type="match status" value="1"/>
</dbReference>
<reference evidence="8" key="1">
    <citation type="submission" date="2023-04" db="EMBL/GenBank/DDBJ databases">
        <title>Phytophthora lilii NBRC 32176.</title>
        <authorList>
            <person name="Ichikawa N."/>
            <person name="Sato H."/>
            <person name="Tonouchi N."/>
        </authorList>
    </citation>
    <scope>NUCLEOTIDE SEQUENCE</scope>
    <source>
        <strain evidence="8">NBRC 32176</strain>
    </source>
</reference>
<dbReference type="PROSITE" id="PS50003">
    <property type="entry name" value="PH_DOMAIN"/>
    <property type="match status" value="1"/>
</dbReference>
<feature type="compositionally biased region" description="Polar residues" evidence="5">
    <location>
        <begin position="915"/>
        <end position="927"/>
    </location>
</feature>
<dbReference type="SMART" id="SM00233">
    <property type="entry name" value="PH"/>
    <property type="match status" value="1"/>
</dbReference>
<dbReference type="Gene3D" id="1.50.40.10">
    <property type="entry name" value="Mitochondrial carrier domain"/>
    <property type="match status" value="1"/>
</dbReference>
<dbReference type="EMBL" id="BSXW01000320">
    <property type="protein sequence ID" value="GMF18576.1"/>
    <property type="molecule type" value="Genomic_DNA"/>
</dbReference>
<dbReference type="InterPro" id="IPR018108">
    <property type="entry name" value="MCP_transmembrane"/>
</dbReference>
<feature type="region of interest" description="Disordered" evidence="5">
    <location>
        <begin position="482"/>
        <end position="579"/>
    </location>
</feature>
<gene>
    <name evidence="8" type="ORF">Plil01_000696600</name>
</gene>
<dbReference type="OrthoDB" id="65445at2759"/>
<protein>
    <submittedName>
        <fullName evidence="8">Unnamed protein product</fullName>
    </submittedName>
</protein>
<dbReference type="AlphaFoldDB" id="A0A9W6TS31"/>
<evidence type="ECO:0000256" key="4">
    <source>
        <dbReference type="PROSITE-ProRule" id="PRU00282"/>
    </source>
</evidence>
<evidence type="ECO:0000259" key="7">
    <source>
        <dbReference type="PROSITE" id="PS50003"/>
    </source>
</evidence>
<keyword evidence="3 4" id="KW-0472">Membrane</keyword>
<evidence type="ECO:0000256" key="2">
    <source>
        <dbReference type="ARBA" id="ARBA00022692"/>
    </source>
</evidence>
<dbReference type="SUPFAM" id="SSF103506">
    <property type="entry name" value="Mitochondrial carrier"/>
    <property type="match status" value="1"/>
</dbReference>
<dbReference type="Gene3D" id="3.10.450.50">
    <property type="match status" value="1"/>
</dbReference>
<keyword evidence="9" id="KW-1185">Reference proteome</keyword>
<comment type="caution">
    <text evidence="8">The sequence shown here is derived from an EMBL/GenBank/DDBJ whole genome shotgun (WGS) entry which is preliminary data.</text>
</comment>
<dbReference type="InterPro" id="IPR053218">
    <property type="entry name" value="Pathogen-related_defense"/>
</dbReference>
<dbReference type="Gene3D" id="2.30.29.30">
    <property type="entry name" value="Pleckstrin-homology domain (PH domain)/Phosphotyrosine-binding domain (PTB)"/>
    <property type="match status" value="1"/>
</dbReference>
<feature type="repeat" description="Solcar" evidence="4">
    <location>
        <begin position="136"/>
        <end position="226"/>
    </location>
</feature>
<keyword evidence="6" id="KW-1133">Transmembrane helix</keyword>
<feature type="region of interest" description="Disordered" evidence="5">
    <location>
        <begin position="865"/>
        <end position="932"/>
    </location>
</feature>
<feature type="compositionally biased region" description="Low complexity" evidence="5">
    <location>
        <begin position="892"/>
        <end position="902"/>
    </location>
</feature>
<dbReference type="InterPro" id="IPR032710">
    <property type="entry name" value="NTF2-like_dom_sf"/>
</dbReference>
<dbReference type="InterPro" id="IPR023395">
    <property type="entry name" value="MCP_dom_sf"/>
</dbReference>
<dbReference type="InterPro" id="IPR001849">
    <property type="entry name" value="PH_domain"/>
</dbReference>
<comment type="subcellular location">
    <subcellularLocation>
        <location evidence="1">Membrane</location>
        <topology evidence="1">Multi-pass membrane protein</topology>
    </subcellularLocation>
</comment>
<dbReference type="SUPFAM" id="SSF50729">
    <property type="entry name" value="PH domain-like"/>
    <property type="match status" value="1"/>
</dbReference>
<name>A0A9W6TS31_9STRA</name>
<feature type="compositionally biased region" description="Acidic residues" evidence="5">
    <location>
        <begin position="865"/>
        <end position="879"/>
    </location>
</feature>
<dbReference type="Proteomes" id="UP001165083">
    <property type="component" value="Unassembled WGS sequence"/>
</dbReference>
<evidence type="ECO:0000256" key="6">
    <source>
        <dbReference type="SAM" id="Phobius"/>
    </source>
</evidence>
<feature type="compositionally biased region" description="Low complexity" evidence="5">
    <location>
        <begin position="562"/>
        <end position="579"/>
    </location>
</feature>
<feature type="repeat" description="Solcar" evidence="4">
    <location>
        <begin position="37"/>
        <end position="121"/>
    </location>
</feature>
<feature type="transmembrane region" description="Helical" evidence="6">
    <location>
        <begin position="92"/>
        <end position="113"/>
    </location>
</feature>
<organism evidence="8 9">
    <name type="scientific">Phytophthora lilii</name>
    <dbReference type="NCBI Taxonomy" id="2077276"/>
    <lineage>
        <taxon>Eukaryota</taxon>
        <taxon>Sar</taxon>
        <taxon>Stramenopiles</taxon>
        <taxon>Oomycota</taxon>
        <taxon>Peronosporomycetes</taxon>
        <taxon>Peronosporales</taxon>
        <taxon>Peronosporaceae</taxon>
        <taxon>Phytophthora</taxon>
    </lineage>
</organism>
<accession>A0A9W6TS31</accession>
<feature type="transmembrane region" description="Helical" evidence="6">
    <location>
        <begin position="134"/>
        <end position="159"/>
    </location>
</feature>
<proteinExistence type="predicted"/>
<dbReference type="Pfam" id="PF00153">
    <property type="entry name" value="Mito_carr"/>
    <property type="match status" value="2"/>
</dbReference>
<dbReference type="PROSITE" id="PS50920">
    <property type="entry name" value="SOLCAR"/>
    <property type="match status" value="2"/>
</dbReference>
<sequence length="960" mass="103661">MNGLLERTDVGWCSYNGLKTQLLKRLQQQNRQMSGNITPVQNLVLSCLAGVVNVYICAPLWVANMRLKSKEAAKYSGVLDCLRKVTANEGLLSLWNGTLASLVLVSNPVIHYVSYERMKIALQKKRHATGPTGAALSALDIFVLGALAKSFTTVVTYPLQVAQSLMRVQQKTLESPPRATSLAGCLAQIYTDRGLAGYFAGLQAKLLQTVLTAAISLVTYEKLLALILLMMRQPVKPAIAQKAAAQGSTGSAGRRTRSRHGGSMSSNASFLSAGNQKPDVAVDVRHSGYLLIKRGLLKVADKRYYFVARRSPELYSCKDETSFSLWLASGHPLDPHGGDAVARASGLCPVLVGTVLRADASSEEGGSGGSHPERMFSVMIGSASKCITLRLAAESGEKAKLWLEALQEVQVTKRNGNRQPGKLASASDKRLLLPLNEHNALRGADSIAASETSMSDHGNTDVDNVAGELVLVIDEAGEDSELVATRPASNSNAKTPRVYAGGKLQSKPRVTEEDEAAASSTPTSHTESPPTSASALSEHVEALSVAVPPQSLPPPRMHRVDSVVSCSSTASGQSQGSNSGNVLLFVPVAGSSLTASASRMTKAQQELEALVAKGAKLPSRVKQDTANGEPIEWRYGVPEYVLTDLAYARGRMREPDATPLASYVDECCQTFIMEATHKARFDQWHSVVQETFYLQVNDGVRVPGGSILENDMLGLLYLGDIETSTAGDHGDSDESQDPRAELAEAFPDGFPMEVLDVFTQPPQCYFSWRHWGPFTGKYRGVKGDGSKVEVRGFGEMTVDASRMRSLRLFFKQKDLFAGLRHATDRVARARRDTATISALSSMNVVPGRPIRATSAAALLVVPRFDDEDDSSSSDSDEEEPASKPLSFLVKPNYTNEGSNNNNEDVHDEPAGNGDQVDQSNTTTNFQGEMQWDRVQELQELTNTNAALTSEARDLRQQVKA</sequence>
<evidence type="ECO:0000256" key="3">
    <source>
        <dbReference type="ARBA" id="ARBA00023136"/>
    </source>
</evidence>
<dbReference type="PANTHER" id="PTHR31723:SF10">
    <property type="entry name" value="PATHOGEN-RELATED PROTEIN"/>
    <property type="match status" value="1"/>
</dbReference>
<feature type="compositionally biased region" description="Low complexity" evidence="5">
    <location>
        <begin position="517"/>
        <end position="535"/>
    </location>
</feature>
<dbReference type="InterPro" id="IPR011993">
    <property type="entry name" value="PH-like_dom_sf"/>
</dbReference>
<evidence type="ECO:0000256" key="5">
    <source>
        <dbReference type="SAM" id="MobiDB-lite"/>
    </source>
</evidence>
<dbReference type="GO" id="GO:0016020">
    <property type="term" value="C:membrane"/>
    <property type="evidence" value="ECO:0007669"/>
    <property type="project" value="UniProtKB-SubCell"/>
</dbReference>
<dbReference type="SUPFAM" id="SSF54427">
    <property type="entry name" value="NTF2-like"/>
    <property type="match status" value="1"/>
</dbReference>
<evidence type="ECO:0000256" key="1">
    <source>
        <dbReference type="ARBA" id="ARBA00004141"/>
    </source>
</evidence>
<feature type="domain" description="PH" evidence="7">
    <location>
        <begin position="283"/>
        <end position="411"/>
    </location>
</feature>